<dbReference type="Proteomes" id="UP001225356">
    <property type="component" value="Unassembled WGS sequence"/>
</dbReference>
<dbReference type="RefSeq" id="WP_307565037.1">
    <property type="nucleotide sequence ID" value="NZ_JAUSQU010000001.1"/>
</dbReference>
<sequence>MKIRLIGTPFEVADACLSIRALAIITAFHGPYPARRDPAHVCLYLEVTSLLRPVPHPDAPAETSAAHRGCTRPDCLTCQSWTYETRTFRRPRTEG</sequence>
<protein>
    <submittedName>
        <fullName evidence="1">Uncharacterized protein</fullName>
    </submittedName>
</protein>
<keyword evidence="2" id="KW-1185">Reference proteome</keyword>
<gene>
    <name evidence="1" type="ORF">J2853_007209</name>
</gene>
<comment type="caution">
    <text evidence="1">The sequence shown here is derived from an EMBL/GenBank/DDBJ whole genome shotgun (WGS) entry which is preliminary data.</text>
</comment>
<evidence type="ECO:0000313" key="2">
    <source>
        <dbReference type="Proteomes" id="UP001225356"/>
    </source>
</evidence>
<dbReference type="EMBL" id="JAUSQU010000001">
    <property type="protein sequence ID" value="MDP9847998.1"/>
    <property type="molecule type" value="Genomic_DNA"/>
</dbReference>
<reference evidence="1 2" key="1">
    <citation type="submission" date="2023-07" db="EMBL/GenBank/DDBJ databases">
        <title>Sequencing the genomes of 1000 actinobacteria strains.</title>
        <authorList>
            <person name="Klenk H.-P."/>
        </authorList>
    </citation>
    <scope>NUCLEOTIDE SEQUENCE [LARGE SCALE GENOMIC DNA]</scope>
    <source>
        <strain evidence="1 2">DSM 46740</strain>
    </source>
</reference>
<name>A0ABT9QP24_9ACTN</name>
<accession>A0ABT9QP24</accession>
<organism evidence="1 2">
    <name type="scientific">Streptosporangium lutulentum</name>
    <dbReference type="NCBI Taxonomy" id="1461250"/>
    <lineage>
        <taxon>Bacteria</taxon>
        <taxon>Bacillati</taxon>
        <taxon>Actinomycetota</taxon>
        <taxon>Actinomycetes</taxon>
        <taxon>Streptosporangiales</taxon>
        <taxon>Streptosporangiaceae</taxon>
        <taxon>Streptosporangium</taxon>
    </lineage>
</organism>
<proteinExistence type="predicted"/>
<evidence type="ECO:0000313" key="1">
    <source>
        <dbReference type="EMBL" id="MDP9847998.1"/>
    </source>
</evidence>